<dbReference type="InterPro" id="IPR025365">
    <property type="entry name" value="DUF4269"/>
</dbReference>
<organism evidence="1 2">
    <name type="scientific">Terrisporobacter mayombei</name>
    <dbReference type="NCBI Taxonomy" id="1541"/>
    <lineage>
        <taxon>Bacteria</taxon>
        <taxon>Bacillati</taxon>
        <taxon>Bacillota</taxon>
        <taxon>Clostridia</taxon>
        <taxon>Peptostreptococcales</taxon>
        <taxon>Peptostreptococcaceae</taxon>
        <taxon>Terrisporobacter</taxon>
    </lineage>
</organism>
<keyword evidence="2" id="KW-1185">Reference proteome</keyword>
<dbReference type="EMBL" id="CP101637">
    <property type="protein sequence ID" value="WMT81769.1"/>
    <property type="molecule type" value="Genomic_DNA"/>
</dbReference>
<reference evidence="1 2" key="1">
    <citation type="submission" date="2022-07" db="EMBL/GenBank/DDBJ databases">
        <title>Genome sequence of Terrisporobacter mayombei DSM6539.</title>
        <authorList>
            <person name="Boeer T."/>
            <person name="Bengelsdorf F.R."/>
            <person name="Daniel R."/>
            <person name="Poehlein A."/>
        </authorList>
    </citation>
    <scope>NUCLEOTIDE SEQUENCE [LARGE SCALE GENOMIC DNA]</scope>
    <source>
        <strain evidence="1 2">DSM 6539</strain>
    </source>
</reference>
<protein>
    <recommendedName>
        <fullName evidence="3">DUF4269 domain-containing protein</fullName>
    </recommendedName>
</protein>
<sequence length="181" mass="21554">MKNKANIVNFKDMSYLRNGSNKQKECYKILTKINMFNILKDYMPILVGTIPLNIDIENSDLDIVCQVDDFEIFENILFDNFTKYEDFRIKYKEKNIIVCNFIVEKIEIEIYASNVESHKTNGYRHMIIEYKLLNLYGEKFRESIIKLKKEGIKTESAFAKILNLNGNPYEELLKYERYLLD</sequence>
<accession>A0ABY9Q329</accession>
<dbReference type="RefSeq" id="WP_228103893.1">
    <property type="nucleotide sequence ID" value="NZ_CP101637.1"/>
</dbReference>
<gene>
    <name evidence="1" type="ORF">TEMA_21170</name>
</gene>
<dbReference type="Proteomes" id="UP001235030">
    <property type="component" value="Chromosome"/>
</dbReference>
<proteinExistence type="predicted"/>
<evidence type="ECO:0008006" key="3">
    <source>
        <dbReference type="Google" id="ProtNLM"/>
    </source>
</evidence>
<dbReference type="Pfam" id="PF14091">
    <property type="entry name" value="DUF4269"/>
    <property type="match status" value="1"/>
</dbReference>
<evidence type="ECO:0000313" key="2">
    <source>
        <dbReference type="Proteomes" id="UP001235030"/>
    </source>
</evidence>
<name>A0ABY9Q329_9FIRM</name>
<evidence type="ECO:0000313" key="1">
    <source>
        <dbReference type="EMBL" id="WMT81769.1"/>
    </source>
</evidence>